<reference evidence="1 2" key="1">
    <citation type="submission" date="2024-11" db="EMBL/GenBank/DDBJ databases">
        <authorList>
            <person name="Heng Y.C."/>
            <person name="Lim A.C.H."/>
            <person name="Lee J.K.Y."/>
            <person name="Kittelmann S."/>
        </authorList>
    </citation>
    <scope>NUCLEOTIDE SEQUENCE [LARGE SCALE GENOMIC DNA]</scope>
    <source>
        <strain evidence="1 2">WILCCON 0269</strain>
    </source>
</reference>
<organism evidence="1 2">
    <name type="scientific">Candidatus Clostridium eludens</name>
    <dbReference type="NCBI Taxonomy" id="3381663"/>
    <lineage>
        <taxon>Bacteria</taxon>
        <taxon>Bacillati</taxon>
        <taxon>Bacillota</taxon>
        <taxon>Clostridia</taxon>
        <taxon>Eubacteriales</taxon>
        <taxon>Clostridiaceae</taxon>
        <taxon>Clostridium</taxon>
    </lineage>
</organism>
<dbReference type="EMBL" id="JBJHZX010000001">
    <property type="protein sequence ID" value="MFL0194000.1"/>
    <property type="molecule type" value="Genomic_DNA"/>
</dbReference>
<keyword evidence="2" id="KW-1185">Reference proteome</keyword>
<dbReference type="Proteomes" id="UP001623660">
    <property type="component" value="Unassembled WGS sequence"/>
</dbReference>
<proteinExistence type="predicted"/>
<dbReference type="RefSeq" id="WP_406790125.1">
    <property type="nucleotide sequence ID" value="NZ_JBJHZX010000001.1"/>
</dbReference>
<name>A0ABW8SDI5_9CLOT</name>
<evidence type="ECO:0000313" key="2">
    <source>
        <dbReference type="Proteomes" id="UP001623660"/>
    </source>
</evidence>
<gene>
    <name evidence="1" type="ORF">ACJDU8_00115</name>
</gene>
<accession>A0ABW8SDI5</accession>
<sequence>MTLNVELCDIRRDKMQQYKTLNILGTEANPLVTMENVFGDITLAFNFNKVADEAGSEISNPFKGTYTIKIFDIADKIKNKIDDENLCVQLDGYNGTITKMENAKLNYDEDENDVMFLSKRCTKIFK</sequence>
<protein>
    <submittedName>
        <fullName evidence="1">Uncharacterized protein</fullName>
    </submittedName>
</protein>
<comment type="caution">
    <text evidence="1">The sequence shown here is derived from an EMBL/GenBank/DDBJ whole genome shotgun (WGS) entry which is preliminary data.</text>
</comment>
<evidence type="ECO:0000313" key="1">
    <source>
        <dbReference type="EMBL" id="MFL0194000.1"/>
    </source>
</evidence>